<evidence type="ECO:0000256" key="7">
    <source>
        <dbReference type="ARBA" id="ARBA00022729"/>
    </source>
</evidence>
<accession>A0ABP3K3I3</accession>
<name>A0ABP3K3I3_9BACI</name>
<evidence type="ECO:0000313" key="14">
    <source>
        <dbReference type="Proteomes" id="UP001500740"/>
    </source>
</evidence>
<dbReference type="EMBL" id="BAAACZ010000029">
    <property type="protein sequence ID" value="GAA0470726.1"/>
    <property type="molecule type" value="Genomic_DNA"/>
</dbReference>
<comment type="caution">
    <text evidence="13">The sequence shown here is derived from an EMBL/GenBank/DDBJ whole genome shotgun (WGS) entry which is preliminary data.</text>
</comment>
<evidence type="ECO:0000256" key="9">
    <source>
        <dbReference type="ARBA" id="ARBA00023288"/>
    </source>
</evidence>
<evidence type="ECO:0000256" key="10">
    <source>
        <dbReference type="RuleBase" id="RU367119"/>
    </source>
</evidence>
<evidence type="ECO:0000256" key="8">
    <source>
        <dbReference type="ARBA" id="ARBA00023139"/>
    </source>
</evidence>
<dbReference type="PROSITE" id="PS51257">
    <property type="entry name" value="PROKAR_LIPOPROTEIN"/>
    <property type="match status" value="1"/>
</dbReference>
<feature type="chain" id="PRO_5044984434" description="Phosphate-binding protein" evidence="10">
    <location>
        <begin position="26"/>
        <end position="332"/>
    </location>
</feature>
<keyword evidence="5 10" id="KW-0813">Transport</keyword>
<reference evidence="14" key="1">
    <citation type="journal article" date="2019" name="Int. J. Syst. Evol. Microbiol.">
        <title>The Global Catalogue of Microorganisms (GCM) 10K type strain sequencing project: providing services to taxonomists for standard genome sequencing and annotation.</title>
        <authorList>
            <consortium name="The Broad Institute Genomics Platform"/>
            <consortium name="The Broad Institute Genome Sequencing Center for Infectious Disease"/>
            <person name="Wu L."/>
            <person name="Ma J."/>
        </authorList>
    </citation>
    <scope>NUCLEOTIDE SEQUENCE [LARGE SCALE GENOMIC DNA]</scope>
    <source>
        <strain evidence="14">JCM 14193</strain>
    </source>
</reference>
<dbReference type="InterPro" id="IPR011862">
    <property type="entry name" value="Phos-bd"/>
</dbReference>
<dbReference type="Gene3D" id="3.40.190.10">
    <property type="entry name" value="Periplasmic binding protein-like II"/>
    <property type="match status" value="2"/>
</dbReference>
<sequence>MDQKVKKFSLIFLLGVMLMFVVACAEEEEEGVSTDSESDEDVVSASEDSEEQNELEEGPEGYLSAQGSDTMVNLGQAFAEAYMSDYPGDVAVTGGGTGTGIAALINDDVDIAQASRAFSDEEVEEAQNNDVEVQAFVVGQDGLAIYLNENNPVENLTIQELKDIFTGEITEWSELGWDEGGTISVFSRQSNSGTYVYFNENIMGGEDWASGTQFMSGSAALVEGVAQDEGGVGYSGIGYNEDTVNVVNVAIDEDSDYVTPLEAENVNDGSYPIARPLYFYTNGVPDGLMLHYLDWVLKSEEATEQLNITGFYGIGDYEEENIELYEELGLDW</sequence>
<feature type="compositionally biased region" description="Acidic residues" evidence="11">
    <location>
        <begin position="28"/>
        <end position="59"/>
    </location>
</feature>
<keyword evidence="10" id="KW-1003">Cell membrane</keyword>
<feature type="domain" description="PBP" evidence="12">
    <location>
        <begin position="60"/>
        <end position="299"/>
    </location>
</feature>
<keyword evidence="10" id="KW-0472">Membrane</keyword>
<dbReference type="InterPro" id="IPR050811">
    <property type="entry name" value="Phosphate_ABC_transporter"/>
</dbReference>
<evidence type="ECO:0000256" key="3">
    <source>
        <dbReference type="ARBA" id="ARBA00008725"/>
    </source>
</evidence>
<comment type="function">
    <text evidence="10">Involved in the system for phosphate transport across the cytoplasmic membrane.</text>
</comment>
<evidence type="ECO:0000256" key="2">
    <source>
        <dbReference type="ARBA" id="ARBA00004193"/>
    </source>
</evidence>
<feature type="region of interest" description="Disordered" evidence="11">
    <location>
        <begin position="28"/>
        <end position="66"/>
    </location>
</feature>
<dbReference type="SUPFAM" id="SSF53850">
    <property type="entry name" value="Periplasmic binding protein-like II"/>
    <property type="match status" value="1"/>
</dbReference>
<dbReference type="Pfam" id="PF12849">
    <property type="entry name" value="PBP_like_2"/>
    <property type="match status" value="1"/>
</dbReference>
<keyword evidence="6 10" id="KW-0592">Phosphate transport</keyword>
<keyword evidence="9 10" id="KW-0449">Lipoprotein</keyword>
<comment type="similarity">
    <text evidence="3 10">Belongs to the PstS family.</text>
</comment>
<proteinExistence type="inferred from homology"/>
<evidence type="ECO:0000256" key="5">
    <source>
        <dbReference type="ARBA" id="ARBA00022448"/>
    </source>
</evidence>
<dbReference type="RefSeq" id="WP_343784673.1">
    <property type="nucleotide sequence ID" value="NZ_BAAACZ010000029.1"/>
</dbReference>
<dbReference type="PANTHER" id="PTHR30570">
    <property type="entry name" value="PERIPLASMIC PHOSPHATE BINDING COMPONENT OF PHOSPHATE ABC TRANSPORTER"/>
    <property type="match status" value="1"/>
</dbReference>
<keyword evidence="14" id="KW-1185">Reference proteome</keyword>
<evidence type="ECO:0000256" key="6">
    <source>
        <dbReference type="ARBA" id="ARBA00022592"/>
    </source>
</evidence>
<comment type="function">
    <text evidence="1">Part of the ABC transporter complex PstSACB involved in phosphate import.</text>
</comment>
<organism evidence="13 14">
    <name type="scientific">Alkalibacillus silvisoli</name>
    <dbReference type="NCBI Taxonomy" id="392823"/>
    <lineage>
        <taxon>Bacteria</taxon>
        <taxon>Bacillati</taxon>
        <taxon>Bacillota</taxon>
        <taxon>Bacilli</taxon>
        <taxon>Bacillales</taxon>
        <taxon>Bacillaceae</taxon>
        <taxon>Alkalibacillus</taxon>
    </lineage>
</organism>
<evidence type="ECO:0000313" key="13">
    <source>
        <dbReference type="EMBL" id="GAA0470726.1"/>
    </source>
</evidence>
<protein>
    <recommendedName>
        <fullName evidence="10">Phosphate-binding protein</fullName>
    </recommendedName>
</protein>
<evidence type="ECO:0000259" key="12">
    <source>
        <dbReference type="Pfam" id="PF12849"/>
    </source>
</evidence>
<dbReference type="CDD" id="cd13566">
    <property type="entry name" value="PBP2_phosphate"/>
    <property type="match status" value="1"/>
</dbReference>
<comment type="subcellular location">
    <subcellularLocation>
        <location evidence="2 10">Cell membrane</location>
        <topology evidence="2 10">Lipid-anchor</topology>
    </subcellularLocation>
</comment>
<feature type="signal peptide" evidence="10">
    <location>
        <begin position="1"/>
        <end position="25"/>
    </location>
</feature>
<dbReference type="InterPro" id="IPR024370">
    <property type="entry name" value="PBP_domain"/>
</dbReference>
<dbReference type="Proteomes" id="UP001500740">
    <property type="component" value="Unassembled WGS sequence"/>
</dbReference>
<keyword evidence="8 10" id="KW-0564">Palmitate</keyword>
<gene>
    <name evidence="13" type="ORF">GCM10008935_28290</name>
</gene>
<dbReference type="NCBIfam" id="TIGR02136">
    <property type="entry name" value="ptsS_2"/>
    <property type="match status" value="1"/>
</dbReference>
<keyword evidence="7 10" id="KW-0732">Signal</keyword>
<comment type="subunit">
    <text evidence="4 10">The complex is composed of two ATP-binding proteins (PstB), two transmembrane proteins (PstC and PstA) and a solute-binding protein (PstS).</text>
</comment>
<evidence type="ECO:0000256" key="11">
    <source>
        <dbReference type="SAM" id="MobiDB-lite"/>
    </source>
</evidence>
<dbReference type="PANTHER" id="PTHR30570:SF1">
    <property type="entry name" value="PHOSPHATE-BINDING PROTEIN PSTS"/>
    <property type="match status" value="1"/>
</dbReference>
<evidence type="ECO:0000256" key="4">
    <source>
        <dbReference type="ARBA" id="ARBA00011529"/>
    </source>
</evidence>
<evidence type="ECO:0000256" key="1">
    <source>
        <dbReference type="ARBA" id="ARBA00002841"/>
    </source>
</evidence>